<dbReference type="PANTHER" id="PTHR30408:SF12">
    <property type="entry name" value="TYPE I RESTRICTION ENZYME MJAVIII SPECIFICITY SUBUNIT"/>
    <property type="match status" value="1"/>
</dbReference>
<keyword evidence="2" id="KW-0680">Restriction system</keyword>
<reference evidence="5 6" key="1">
    <citation type="journal article" date="2018" name="Nat. Biotechnol.">
        <title>A standardized bacterial taxonomy based on genome phylogeny substantially revises the tree of life.</title>
        <authorList>
            <person name="Parks D.H."/>
            <person name="Chuvochina M."/>
            <person name="Waite D.W."/>
            <person name="Rinke C."/>
            <person name="Skarshewski A."/>
            <person name="Chaumeil P.A."/>
            <person name="Hugenholtz P."/>
        </authorList>
    </citation>
    <scope>NUCLEOTIDE SEQUENCE [LARGE SCALE GENOMIC DNA]</scope>
    <source>
        <strain evidence="5">UBA9956</strain>
    </source>
</reference>
<comment type="caution">
    <text evidence="5">The sequence shown here is derived from an EMBL/GenBank/DDBJ whole genome shotgun (WGS) entry which is preliminary data.</text>
</comment>
<dbReference type="Gene3D" id="3.90.220.20">
    <property type="entry name" value="DNA methylase specificity domains"/>
    <property type="match status" value="1"/>
</dbReference>
<dbReference type="Pfam" id="PF01420">
    <property type="entry name" value="Methylase_S"/>
    <property type="match status" value="1"/>
</dbReference>
<dbReference type="InterPro" id="IPR000055">
    <property type="entry name" value="Restrct_endonuc_typeI_TRD"/>
</dbReference>
<dbReference type="GO" id="GO:0003677">
    <property type="term" value="F:DNA binding"/>
    <property type="evidence" value="ECO:0007669"/>
    <property type="project" value="UniProtKB-KW"/>
</dbReference>
<keyword evidence="3" id="KW-0238">DNA-binding</keyword>
<evidence type="ECO:0000256" key="2">
    <source>
        <dbReference type="ARBA" id="ARBA00022747"/>
    </source>
</evidence>
<dbReference type="SUPFAM" id="SSF116734">
    <property type="entry name" value="DNA methylase specificity domain"/>
    <property type="match status" value="1"/>
</dbReference>
<dbReference type="GO" id="GO:0009307">
    <property type="term" value="P:DNA restriction-modification system"/>
    <property type="evidence" value="ECO:0007669"/>
    <property type="project" value="UniProtKB-KW"/>
</dbReference>
<dbReference type="AlphaFoldDB" id="A0A350H7X9"/>
<proteinExistence type="inferred from homology"/>
<protein>
    <recommendedName>
        <fullName evidence="4">Type I restriction modification DNA specificity domain-containing protein</fullName>
    </recommendedName>
</protein>
<evidence type="ECO:0000256" key="3">
    <source>
        <dbReference type="ARBA" id="ARBA00023125"/>
    </source>
</evidence>
<sequence length="222" mass="25371">MTYSKQEYIITLMKTIALSAIAEIFTGIVLPKSKNEFEESPFDKIPKTKYRIINISDIDNDGDILKSLMEMKLDSSERIEKYSVKYGDILISSRGTRLKTAVVPISIKDNTLISSNLMCIRLTKDSNYPSEILNFFLRSDYGENSLKRLSSSSGGVVNLNQKVLGMLQVPHFEDRDERDKISDAVNALIEMKSLFAEQRRTFLILEKALEAKYLEKYEDKSD</sequence>
<dbReference type="InterPro" id="IPR044946">
    <property type="entry name" value="Restrct_endonuc_typeI_TRD_sf"/>
</dbReference>
<evidence type="ECO:0000259" key="4">
    <source>
        <dbReference type="Pfam" id="PF01420"/>
    </source>
</evidence>
<name>A0A350H7X9_UNCW3</name>
<feature type="domain" description="Type I restriction modification DNA specificity" evidence="4">
    <location>
        <begin position="22"/>
        <end position="170"/>
    </location>
</feature>
<evidence type="ECO:0000313" key="6">
    <source>
        <dbReference type="Proteomes" id="UP000264062"/>
    </source>
</evidence>
<gene>
    <name evidence="5" type="ORF">DCW38_00445</name>
</gene>
<evidence type="ECO:0000313" key="5">
    <source>
        <dbReference type="EMBL" id="HAV91645.1"/>
    </source>
</evidence>
<comment type="similarity">
    <text evidence="1">Belongs to the type-I restriction system S methylase family.</text>
</comment>
<evidence type="ECO:0000256" key="1">
    <source>
        <dbReference type="ARBA" id="ARBA00010923"/>
    </source>
</evidence>
<dbReference type="InterPro" id="IPR052021">
    <property type="entry name" value="Type-I_RS_S_subunit"/>
</dbReference>
<organism evidence="5 6">
    <name type="scientific">candidate division WOR-3 bacterium</name>
    <dbReference type="NCBI Taxonomy" id="2052148"/>
    <lineage>
        <taxon>Bacteria</taxon>
        <taxon>Bacteria division WOR-3</taxon>
    </lineage>
</organism>
<dbReference type="EMBL" id="DMZY01000016">
    <property type="protein sequence ID" value="HAV91645.1"/>
    <property type="molecule type" value="Genomic_DNA"/>
</dbReference>
<accession>A0A350H7X9</accession>
<dbReference type="Proteomes" id="UP000264062">
    <property type="component" value="Unassembled WGS sequence"/>
</dbReference>
<dbReference type="PANTHER" id="PTHR30408">
    <property type="entry name" value="TYPE-1 RESTRICTION ENZYME ECOKI SPECIFICITY PROTEIN"/>
    <property type="match status" value="1"/>
</dbReference>